<evidence type="ECO:0000256" key="4">
    <source>
        <dbReference type="ARBA" id="ARBA00022643"/>
    </source>
</evidence>
<sequence length="695" mass="77788">MRRPLVVAVCVIAGASIGVLIARLLKSRKYTAPYTRNFSSKYTDIIKREGNGNVEHSDETARIMVIYGSSSGNAEGYAKNLVSDLKERGADVSLIDPSSWSHLSQFNSNQPLFPMNAKGEPPIVIFIVATTGEGEVPANFYCLFAEMRSALQKGGTEGKMVFSNVSYAVFALGDSSYKYFCRGGLDVNMFLKRGGGKELLPVVIGDARNPLQEEVFEEWEEKLMGVLEERCGIVLTAGSDAPPKPQLIFQFTPEKTVSPLPYIPPPSLLEPSMQNPVQLVVKGKNSRTVQRDDDGSFILHLVLSSEDHMITYQAGDHLGIYPANLPDIIEAYRIVLNISEKEWMTPVELCTTANARSRASLRNTFPARVTLQKVFEYYLDLSGKPRKSMLRVLAKYCSDPNEKKLFMEILNRDNQKNKKQNSKEMDSSTLELSSTYLFRTLLDYLKKFPSCCSIPIGHFLEMMPRVQPRYYSIASDMMTHPKTIEAFIRIVPDGMNSKYLQSISVGEKITAFIHKSTFHLPAKCGERPVVMIGPGTGVASMIGFCYRRAALMKKQPNAAFGPMVLFFGAQRRESEYFVREELEGWCPQGEGKLPDAEVFPPPVLTLLDLAFSRDQCEKYYVTDLIEKHKDYLFKLLTSNANGGCLLYVSGNASEMAKSVDQALVNLLVYGGMTRTAASKFLQNMENEHKFMKDVY</sequence>
<dbReference type="STRING" id="67003.A0A1X0P5U2"/>
<dbReference type="AlphaFoldDB" id="A0A1X0P5U2"/>
<dbReference type="OrthoDB" id="1856718at2759"/>
<evidence type="ECO:0000256" key="7">
    <source>
        <dbReference type="ARBA" id="ARBA00023002"/>
    </source>
</evidence>
<dbReference type="GO" id="GO:0050660">
    <property type="term" value="F:flavin adenine dinucleotide binding"/>
    <property type="evidence" value="ECO:0007669"/>
    <property type="project" value="TreeGrafter"/>
</dbReference>
<dbReference type="Proteomes" id="UP000192257">
    <property type="component" value="Unassembled WGS sequence"/>
</dbReference>
<feature type="domain" description="Flavodoxin-like" evidence="8">
    <location>
        <begin position="63"/>
        <end position="224"/>
    </location>
</feature>
<evidence type="ECO:0000256" key="3">
    <source>
        <dbReference type="ARBA" id="ARBA00022630"/>
    </source>
</evidence>
<dbReference type="PANTHER" id="PTHR19384:SF125">
    <property type="entry name" value="P450 REDUCTASE, PUTATIVE-RELATED"/>
    <property type="match status" value="1"/>
</dbReference>
<feature type="domain" description="FAD-binding FR-type" evidence="9">
    <location>
        <begin position="274"/>
        <end position="521"/>
    </location>
</feature>
<dbReference type="Gene3D" id="1.20.990.10">
    <property type="entry name" value="NADPH-cytochrome p450 Reductase, Chain A, domain 3"/>
    <property type="match status" value="1"/>
</dbReference>
<dbReference type="InterPro" id="IPR001433">
    <property type="entry name" value="OxRdtase_FAD/NAD-bd"/>
</dbReference>
<keyword evidence="6" id="KW-0521">NADP</keyword>
<dbReference type="VEuPathDB" id="TriTrypDB:TM35_000044320"/>
<dbReference type="InterPro" id="IPR017927">
    <property type="entry name" value="FAD-bd_FR_type"/>
</dbReference>
<dbReference type="InterPro" id="IPR001094">
    <property type="entry name" value="Flavdoxin-like"/>
</dbReference>
<dbReference type="PRINTS" id="PR00369">
    <property type="entry name" value="FLAVODOXIN"/>
</dbReference>
<evidence type="ECO:0000259" key="9">
    <source>
        <dbReference type="PROSITE" id="PS51384"/>
    </source>
</evidence>
<keyword evidence="11" id="KW-1185">Reference proteome</keyword>
<name>A0A1X0P5U2_9TRYP</name>
<evidence type="ECO:0000259" key="8">
    <source>
        <dbReference type="PROSITE" id="PS50902"/>
    </source>
</evidence>
<dbReference type="InterPro" id="IPR003097">
    <property type="entry name" value="CysJ-like_FAD-binding"/>
</dbReference>
<dbReference type="InterPro" id="IPR001709">
    <property type="entry name" value="Flavoprot_Pyr_Nucl_cyt_Rdtase"/>
</dbReference>
<dbReference type="Gene3D" id="3.40.50.80">
    <property type="entry name" value="Nucleotide-binding domain of ferredoxin-NADP reductase (FNR) module"/>
    <property type="match status" value="1"/>
</dbReference>
<accession>A0A1X0P5U2</accession>
<organism evidence="10 11">
    <name type="scientific">Trypanosoma theileri</name>
    <dbReference type="NCBI Taxonomy" id="67003"/>
    <lineage>
        <taxon>Eukaryota</taxon>
        <taxon>Discoba</taxon>
        <taxon>Euglenozoa</taxon>
        <taxon>Kinetoplastea</taxon>
        <taxon>Metakinetoplastina</taxon>
        <taxon>Trypanosomatida</taxon>
        <taxon>Trypanosomatidae</taxon>
        <taxon>Trypanosoma</taxon>
    </lineage>
</organism>
<dbReference type="SUPFAM" id="SSF52218">
    <property type="entry name" value="Flavoproteins"/>
    <property type="match status" value="1"/>
</dbReference>
<dbReference type="PANTHER" id="PTHR19384">
    <property type="entry name" value="NITRIC OXIDE SYNTHASE-RELATED"/>
    <property type="match status" value="1"/>
</dbReference>
<keyword evidence="3" id="KW-0285">Flavoprotein</keyword>
<dbReference type="PRINTS" id="PR00371">
    <property type="entry name" value="FPNCR"/>
</dbReference>
<dbReference type="GO" id="GO:0003958">
    <property type="term" value="F:NADPH-hemoprotein reductase activity"/>
    <property type="evidence" value="ECO:0007669"/>
    <property type="project" value="TreeGrafter"/>
</dbReference>
<dbReference type="PROSITE" id="PS50902">
    <property type="entry name" value="FLAVODOXIN_LIKE"/>
    <property type="match status" value="1"/>
</dbReference>
<keyword evidence="4" id="KW-0288">FMN</keyword>
<comment type="cofactor">
    <cofactor evidence="2">
        <name>FAD</name>
        <dbReference type="ChEBI" id="CHEBI:57692"/>
    </cofactor>
</comment>
<dbReference type="SUPFAM" id="SSF63380">
    <property type="entry name" value="Riboflavin synthase domain-like"/>
    <property type="match status" value="1"/>
</dbReference>
<evidence type="ECO:0000256" key="2">
    <source>
        <dbReference type="ARBA" id="ARBA00001974"/>
    </source>
</evidence>
<dbReference type="InterPro" id="IPR023173">
    <property type="entry name" value="NADPH_Cyt_P450_Rdtase_alpha"/>
</dbReference>
<dbReference type="RefSeq" id="XP_028886284.1">
    <property type="nucleotide sequence ID" value="XM_029022626.1"/>
</dbReference>
<evidence type="ECO:0000313" key="10">
    <source>
        <dbReference type="EMBL" id="ORC92218.1"/>
    </source>
</evidence>
<evidence type="ECO:0000313" key="11">
    <source>
        <dbReference type="Proteomes" id="UP000192257"/>
    </source>
</evidence>
<proteinExistence type="predicted"/>
<dbReference type="EMBL" id="NBCO01000004">
    <property type="protein sequence ID" value="ORC92218.1"/>
    <property type="molecule type" value="Genomic_DNA"/>
</dbReference>
<dbReference type="GO" id="GO:0005829">
    <property type="term" value="C:cytosol"/>
    <property type="evidence" value="ECO:0007669"/>
    <property type="project" value="TreeGrafter"/>
</dbReference>
<dbReference type="FunFam" id="3.40.50.80:FF:000093">
    <property type="entry name" value="Putative cytochrome P450 reductase"/>
    <property type="match status" value="1"/>
</dbReference>
<dbReference type="GeneID" id="39982406"/>
<dbReference type="SUPFAM" id="SSF52343">
    <property type="entry name" value="Ferredoxin reductase-like, C-terminal NADP-linked domain"/>
    <property type="match status" value="1"/>
</dbReference>
<dbReference type="GO" id="GO:0010181">
    <property type="term" value="F:FMN binding"/>
    <property type="evidence" value="ECO:0007669"/>
    <property type="project" value="InterPro"/>
</dbReference>
<dbReference type="InterPro" id="IPR008254">
    <property type="entry name" value="Flavodoxin/NO_synth"/>
</dbReference>
<gene>
    <name evidence="10" type="ORF">TM35_000044320</name>
</gene>
<dbReference type="Pfam" id="PF00258">
    <property type="entry name" value="Flavodoxin_1"/>
    <property type="match status" value="1"/>
</dbReference>
<dbReference type="InterPro" id="IPR029039">
    <property type="entry name" value="Flavoprotein-like_sf"/>
</dbReference>
<evidence type="ECO:0000256" key="5">
    <source>
        <dbReference type="ARBA" id="ARBA00022827"/>
    </source>
</evidence>
<evidence type="ECO:0000256" key="1">
    <source>
        <dbReference type="ARBA" id="ARBA00001917"/>
    </source>
</evidence>
<keyword evidence="5" id="KW-0274">FAD</keyword>
<dbReference type="Pfam" id="PF00175">
    <property type="entry name" value="NAD_binding_1"/>
    <property type="match status" value="1"/>
</dbReference>
<dbReference type="InterPro" id="IPR039261">
    <property type="entry name" value="FNR_nucleotide-bd"/>
</dbReference>
<dbReference type="Gene3D" id="2.40.30.10">
    <property type="entry name" value="Translation factors"/>
    <property type="match status" value="1"/>
</dbReference>
<keyword evidence="7" id="KW-0560">Oxidoreductase</keyword>
<comment type="cofactor">
    <cofactor evidence="1">
        <name>FMN</name>
        <dbReference type="ChEBI" id="CHEBI:58210"/>
    </cofactor>
</comment>
<reference evidence="10 11" key="1">
    <citation type="submission" date="2017-03" db="EMBL/GenBank/DDBJ databases">
        <title>An alternative strategy for trypanosome survival in the mammalian bloodstream revealed through genome and transcriptome analysis of the ubiquitous bovine parasite Trypanosoma (Megatrypanum) theileri.</title>
        <authorList>
            <person name="Kelly S."/>
            <person name="Ivens A."/>
            <person name="Mott A."/>
            <person name="O'Neill E."/>
            <person name="Emms D."/>
            <person name="Macleod O."/>
            <person name="Voorheis P."/>
            <person name="Matthews J."/>
            <person name="Matthews K."/>
            <person name="Carrington M."/>
        </authorList>
    </citation>
    <scope>NUCLEOTIDE SEQUENCE [LARGE SCALE GENOMIC DNA]</scope>
    <source>
        <strain evidence="10">Edinburgh</strain>
    </source>
</reference>
<dbReference type="Pfam" id="PF00667">
    <property type="entry name" value="FAD_binding_1"/>
    <property type="match status" value="1"/>
</dbReference>
<dbReference type="InterPro" id="IPR017938">
    <property type="entry name" value="Riboflavin_synthase-like_b-brl"/>
</dbReference>
<comment type="caution">
    <text evidence="10">The sequence shown here is derived from an EMBL/GenBank/DDBJ whole genome shotgun (WGS) entry which is preliminary data.</text>
</comment>
<dbReference type="Gene3D" id="3.40.50.360">
    <property type="match status" value="1"/>
</dbReference>
<evidence type="ECO:0000256" key="6">
    <source>
        <dbReference type="ARBA" id="ARBA00022857"/>
    </source>
</evidence>
<protein>
    <submittedName>
        <fullName evidence="10">NADPH cytochrome P450 reductase B</fullName>
    </submittedName>
</protein>
<dbReference type="PROSITE" id="PS51384">
    <property type="entry name" value="FAD_FR"/>
    <property type="match status" value="1"/>
</dbReference>